<accession>A0A6H3F8V1</accession>
<dbReference type="AlphaFoldDB" id="A0A6H3F8V1"/>
<evidence type="ECO:0000256" key="1">
    <source>
        <dbReference type="SAM" id="Coils"/>
    </source>
</evidence>
<protein>
    <submittedName>
        <fullName evidence="2">Uncharacterized protein</fullName>
    </submittedName>
</protein>
<keyword evidence="1" id="KW-0175">Coiled coil</keyword>
<reference evidence="2 3" key="1">
    <citation type="submission" date="2018-12" db="EMBL/GenBank/DDBJ databases">
        <title>First genome draft of Desulfovibrio legallis sp. nov.</title>
        <authorList>
            <person name="Ben Dhia O."/>
            <person name="Najjari A."/>
            <person name="Ferjani R."/>
            <person name="Fhoula I."/>
            <person name="Fardeau M.-L."/>
            <person name="Boudabbous A."/>
            <person name="Ouzari H.I."/>
        </authorList>
    </citation>
    <scope>NUCLEOTIDE SEQUENCE [LARGE SCALE GENOMIC DNA]</scope>
    <source>
        <strain evidence="2 3">H1T</strain>
    </source>
</reference>
<gene>
    <name evidence="2" type="ORF">EB812_08050</name>
</gene>
<dbReference type="RefSeq" id="WP_130958032.1">
    <property type="nucleotide sequence ID" value="NZ_JBHSHA010000014.1"/>
</dbReference>
<keyword evidence="3" id="KW-1185">Reference proteome</keyword>
<evidence type="ECO:0000313" key="2">
    <source>
        <dbReference type="EMBL" id="TBH79534.1"/>
    </source>
</evidence>
<dbReference type="Proteomes" id="UP000292919">
    <property type="component" value="Unassembled WGS sequence"/>
</dbReference>
<sequence>MGREHEPGTVWEAQDLYCIDRLSFDAVAKKTGVAASTLKRWADRMDWRGKRERIAETESALRVDRVLARSQVLKKLLETGESQDAYAVAALERLALLQEENELRRAEREKDRRLRKAEKEREWKERRALAELRLSGARQNAGVTSPAVKPQDLPRNDEERAALLEDVINRRLSDLLSCPPENILRLMKDLNESRRLLTELRGGENADNGAVTVAWSDGQ</sequence>
<organism evidence="2 3">
    <name type="scientific">Desulfovibrio legallii</name>
    <dbReference type="NCBI Taxonomy" id="571438"/>
    <lineage>
        <taxon>Bacteria</taxon>
        <taxon>Pseudomonadati</taxon>
        <taxon>Thermodesulfobacteriota</taxon>
        <taxon>Desulfovibrionia</taxon>
        <taxon>Desulfovibrionales</taxon>
        <taxon>Desulfovibrionaceae</taxon>
        <taxon>Desulfovibrio</taxon>
    </lineage>
</organism>
<comment type="caution">
    <text evidence="2">The sequence shown here is derived from an EMBL/GenBank/DDBJ whole genome shotgun (WGS) entry which is preliminary data.</text>
</comment>
<proteinExistence type="predicted"/>
<name>A0A6H3F8V1_9BACT</name>
<evidence type="ECO:0000313" key="3">
    <source>
        <dbReference type="Proteomes" id="UP000292919"/>
    </source>
</evidence>
<feature type="coiled-coil region" evidence="1">
    <location>
        <begin position="89"/>
        <end position="120"/>
    </location>
</feature>
<dbReference type="EMBL" id="SIXC01000008">
    <property type="protein sequence ID" value="TBH79534.1"/>
    <property type="molecule type" value="Genomic_DNA"/>
</dbReference>